<dbReference type="AlphaFoldDB" id="A0A973WZJ6"/>
<evidence type="ECO:0000313" key="1">
    <source>
        <dbReference type="EMBL" id="NVL12055.1"/>
    </source>
</evidence>
<accession>A0A973WZJ6</accession>
<gene>
    <name evidence="1" type="ORF">HU230_41850</name>
</gene>
<organism evidence="1">
    <name type="scientific">Bradyrhizobium quebecense</name>
    <dbReference type="NCBI Taxonomy" id="2748629"/>
    <lineage>
        <taxon>Bacteria</taxon>
        <taxon>Pseudomonadati</taxon>
        <taxon>Pseudomonadota</taxon>
        <taxon>Alphaproteobacteria</taxon>
        <taxon>Hyphomicrobiales</taxon>
        <taxon>Nitrobacteraceae</taxon>
        <taxon>Bradyrhizobium</taxon>
    </lineage>
</organism>
<comment type="caution">
    <text evidence="1">The sequence shown here is derived from an EMBL/GenBank/DDBJ whole genome shotgun (WGS) entry which is preliminary data.</text>
</comment>
<name>A0A973WZJ6_9BRAD</name>
<proteinExistence type="predicted"/>
<sequence>MIELSKSDKAMIRCAAGDRDTAGVQNLEAKVVALLTKQIGNGTLSHVTKNNVRAAITLVTGAGK</sequence>
<reference evidence="1" key="1">
    <citation type="submission" date="2020-06" db="EMBL/GenBank/DDBJ databases">
        <title>Whole Genome Sequence of Bradyrhizobium sp. Strain 66S1MB.</title>
        <authorList>
            <person name="Bromfield E."/>
            <person name="Cloutier S."/>
        </authorList>
    </citation>
    <scope>NUCLEOTIDE SEQUENCE</scope>
    <source>
        <strain evidence="1">66S1MB</strain>
    </source>
</reference>
<dbReference type="EMBL" id="JABWSX010000003">
    <property type="protein sequence ID" value="NVL12055.1"/>
    <property type="molecule type" value="Genomic_DNA"/>
</dbReference>
<protein>
    <submittedName>
        <fullName evidence="1">Uncharacterized protein</fullName>
    </submittedName>
</protein>
<dbReference type="RefSeq" id="WP_176535466.1">
    <property type="nucleotide sequence ID" value="NZ_CP088023.1"/>
</dbReference>